<dbReference type="EMBL" id="JPQT01000097">
    <property type="protein sequence ID" value="KFE52564.1"/>
    <property type="molecule type" value="Genomic_DNA"/>
</dbReference>
<dbReference type="AlphaFoldDB" id="A0A085VAV1"/>
<gene>
    <name evidence="2" type="ORF">IV02_09055</name>
</gene>
<protein>
    <recommendedName>
        <fullName evidence="4">Lipoprotein</fullName>
    </recommendedName>
</protein>
<name>A0A085VAV1_PSESX</name>
<feature type="chain" id="PRO_5001798664" description="Lipoprotein" evidence="1">
    <location>
        <begin position="27"/>
        <end position="64"/>
    </location>
</feature>
<feature type="signal peptide" evidence="1">
    <location>
        <begin position="1"/>
        <end position="26"/>
    </location>
</feature>
<organism evidence="2 3">
    <name type="scientific">Pseudomonas syringae</name>
    <dbReference type="NCBI Taxonomy" id="317"/>
    <lineage>
        <taxon>Bacteria</taxon>
        <taxon>Pseudomonadati</taxon>
        <taxon>Pseudomonadota</taxon>
        <taxon>Gammaproteobacteria</taxon>
        <taxon>Pseudomonadales</taxon>
        <taxon>Pseudomonadaceae</taxon>
        <taxon>Pseudomonas</taxon>
    </lineage>
</organism>
<sequence length="64" mass="6818">MNKNKKLALGTFASALLLAGACGVNAQGNVEVVGNGSDEPVCQVLSDQVHRLRNKLKNKEEVHC</sequence>
<keyword evidence="1" id="KW-0732">Signal</keyword>
<evidence type="ECO:0000313" key="2">
    <source>
        <dbReference type="EMBL" id="KFE52564.1"/>
    </source>
</evidence>
<dbReference type="PROSITE" id="PS51257">
    <property type="entry name" value="PROKAR_LIPOPROTEIN"/>
    <property type="match status" value="1"/>
</dbReference>
<proteinExistence type="predicted"/>
<dbReference type="Proteomes" id="UP000028643">
    <property type="component" value="Unassembled WGS sequence"/>
</dbReference>
<evidence type="ECO:0000256" key="1">
    <source>
        <dbReference type="SAM" id="SignalP"/>
    </source>
</evidence>
<accession>A0A085VAV1</accession>
<evidence type="ECO:0008006" key="4">
    <source>
        <dbReference type="Google" id="ProtNLM"/>
    </source>
</evidence>
<dbReference type="PATRIC" id="fig|317.174.peg.1852"/>
<dbReference type="RefSeq" id="WP_047573918.1">
    <property type="nucleotide sequence ID" value="NZ_JPQT01000097.1"/>
</dbReference>
<reference evidence="2 3" key="1">
    <citation type="submission" date="2014-07" db="EMBL/GenBank/DDBJ databases">
        <title>Draft Genome Sequences of Environmental Pseudomonas syringae strains.</title>
        <authorList>
            <person name="Baltrus D.A."/>
            <person name="Berge O."/>
            <person name="Morris C."/>
        </authorList>
    </citation>
    <scope>NUCLEOTIDE SEQUENCE [LARGE SCALE GENOMIC DNA]</scope>
    <source>
        <strain evidence="2 3">CEB003</strain>
    </source>
</reference>
<evidence type="ECO:0000313" key="3">
    <source>
        <dbReference type="Proteomes" id="UP000028643"/>
    </source>
</evidence>
<comment type="caution">
    <text evidence="2">The sequence shown here is derived from an EMBL/GenBank/DDBJ whole genome shotgun (WGS) entry which is preliminary data.</text>
</comment>